<accession>A0A3N4LAU2</accession>
<dbReference type="AlphaFoldDB" id="A0A3N4LAU2"/>
<reference evidence="1 2" key="1">
    <citation type="journal article" date="2018" name="Nat. Ecol. Evol.">
        <title>Pezizomycetes genomes reveal the molecular basis of ectomycorrhizal truffle lifestyle.</title>
        <authorList>
            <person name="Murat C."/>
            <person name="Payen T."/>
            <person name="Noel B."/>
            <person name="Kuo A."/>
            <person name="Morin E."/>
            <person name="Chen J."/>
            <person name="Kohler A."/>
            <person name="Krizsan K."/>
            <person name="Balestrini R."/>
            <person name="Da Silva C."/>
            <person name="Montanini B."/>
            <person name="Hainaut M."/>
            <person name="Levati E."/>
            <person name="Barry K.W."/>
            <person name="Belfiori B."/>
            <person name="Cichocki N."/>
            <person name="Clum A."/>
            <person name="Dockter R.B."/>
            <person name="Fauchery L."/>
            <person name="Guy J."/>
            <person name="Iotti M."/>
            <person name="Le Tacon F."/>
            <person name="Lindquist E.A."/>
            <person name="Lipzen A."/>
            <person name="Malagnac F."/>
            <person name="Mello A."/>
            <person name="Molinier V."/>
            <person name="Miyauchi S."/>
            <person name="Poulain J."/>
            <person name="Riccioni C."/>
            <person name="Rubini A."/>
            <person name="Sitrit Y."/>
            <person name="Splivallo R."/>
            <person name="Traeger S."/>
            <person name="Wang M."/>
            <person name="Zifcakova L."/>
            <person name="Wipf D."/>
            <person name="Zambonelli A."/>
            <person name="Paolocci F."/>
            <person name="Nowrousian M."/>
            <person name="Ottonello S."/>
            <person name="Baldrian P."/>
            <person name="Spatafora J.W."/>
            <person name="Henrissat B."/>
            <person name="Nagy L.G."/>
            <person name="Aury J.M."/>
            <person name="Wincker P."/>
            <person name="Grigoriev I.V."/>
            <person name="Bonfante P."/>
            <person name="Martin F.M."/>
        </authorList>
    </citation>
    <scope>NUCLEOTIDE SEQUENCE [LARGE SCALE GENOMIC DNA]</scope>
    <source>
        <strain evidence="1 2">ATCC MYA-4762</strain>
    </source>
</reference>
<protein>
    <submittedName>
        <fullName evidence="1">Uncharacterized protein</fullName>
    </submittedName>
</protein>
<dbReference type="InParanoid" id="A0A3N4LAU2"/>
<gene>
    <name evidence="1" type="ORF">L211DRAFT_852892</name>
</gene>
<evidence type="ECO:0000313" key="1">
    <source>
        <dbReference type="EMBL" id="RPB19776.1"/>
    </source>
</evidence>
<organism evidence="1 2">
    <name type="scientific">Terfezia boudieri ATCC MYA-4762</name>
    <dbReference type="NCBI Taxonomy" id="1051890"/>
    <lineage>
        <taxon>Eukaryota</taxon>
        <taxon>Fungi</taxon>
        <taxon>Dikarya</taxon>
        <taxon>Ascomycota</taxon>
        <taxon>Pezizomycotina</taxon>
        <taxon>Pezizomycetes</taxon>
        <taxon>Pezizales</taxon>
        <taxon>Pezizaceae</taxon>
        <taxon>Terfezia</taxon>
    </lineage>
</organism>
<sequence>MTPAIPMTVSAHGLVAPGNSSNQSAVCHESHHHFSAFTLTIPNCTTSSASNISHPHLQVSLAFQLAPVTMSFPPRKSRNDKNPLPPLCLPMPMRSKDPLPVSSPTSVPVSSPTSVPVVLQIREKPHSTLPPTCLPGRVTTNTQTAPQVSALSTQPMSLPLTKDVVAPAENPVEPEVHEMAYLPSAKECQGKYFYNGQLRSIVPSPPPQSTHEELTPDFVNLLTTSLRTEIDRMDANPQVAHSRPPANTLTSRYPQTYQEYHRVQEEIRRNHPYTRRIPRWAPDEYTPFPVQEASVETPQPLPASTSHTIAHNAEEARPKPTSARIRARAIPKGTPTWNVFRCDKPGCNFRHLRCASLTQHVIQCRDHDASQVSVSWVGDPNAVLPPGFRSGEPVYQRFTRCQAEKPPRRITSKDVTPNTQ</sequence>
<dbReference type="EMBL" id="ML121583">
    <property type="protein sequence ID" value="RPB19776.1"/>
    <property type="molecule type" value="Genomic_DNA"/>
</dbReference>
<dbReference type="Proteomes" id="UP000267821">
    <property type="component" value="Unassembled WGS sequence"/>
</dbReference>
<evidence type="ECO:0000313" key="2">
    <source>
        <dbReference type="Proteomes" id="UP000267821"/>
    </source>
</evidence>
<keyword evidence="2" id="KW-1185">Reference proteome</keyword>
<name>A0A3N4LAU2_9PEZI</name>
<proteinExistence type="predicted"/>